<dbReference type="STRING" id="1423796.FC24_GL001402"/>
<comment type="cofactor">
    <cofactor evidence="1">
        <name>FMN</name>
        <dbReference type="ChEBI" id="CHEBI:58210"/>
    </cofactor>
</comment>
<dbReference type="InterPro" id="IPR008254">
    <property type="entry name" value="Flavodoxin/NO_synth"/>
</dbReference>
<comment type="similarity">
    <text evidence="3">Belongs to the flavodoxin family.</text>
</comment>
<comment type="function">
    <text evidence="2">Low-potential electron donor to a number of redox enzymes.</text>
</comment>
<dbReference type="PROSITE" id="PS50902">
    <property type="entry name" value="FLAVODOXIN_LIKE"/>
    <property type="match status" value="1"/>
</dbReference>
<sequence length="150" mass="16520">MALAKIVYATMTGNTEGISEILEKAFEDQGLEVDREEADDVDSDFFEDADICVVATYTYDDGELPFDFEDFHDDLEDEDLSGKVFGVAGTGDSELYPDYFCFAADKFEAAFKETGAKKGSDTVKIENEADDDDAKKLQRFAKELVAAAQG</sequence>
<dbReference type="InterPro" id="IPR050619">
    <property type="entry name" value="Flavodoxin"/>
</dbReference>
<keyword evidence="10" id="KW-1185">Reference proteome</keyword>
<dbReference type="OrthoDB" id="9790745at2"/>
<dbReference type="InterPro" id="IPR029039">
    <property type="entry name" value="Flavoprotein-like_sf"/>
</dbReference>
<dbReference type="PANTHER" id="PTHR42809:SF1">
    <property type="entry name" value="FLAVODOXIN 1"/>
    <property type="match status" value="1"/>
</dbReference>
<dbReference type="GO" id="GO:0010181">
    <property type="term" value="F:FMN binding"/>
    <property type="evidence" value="ECO:0007669"/>
    <property type="project" value="InterPro"/>
</dbReference>
<keyword evidence="4" id="KW-0813">Transport</keyword>
<evidence type="ECO:0000256" key="6">
    <source>
        <dbReference type="ARBA" id="ARBA00022643"/>
    </source>
</evidence>
<organism evidence="9 10">
    <name type="scientific">Loigolactobacillus rennini DSM 20253</name>
    <dbReference type="NCBI Taxonomy" id="1423796"/>
    <lineage>
        <taxon>Bacteria</taxon>
        <taxon>Bacillati</taxon>
        <taxon>Bacillota</taxon>
        <taxon>Bacilli</taxon>
        <taxon>Lactobacillales</taxon>
        <taxon>Lactobacillaceae</taxon>
        <taxon>Loigolactobacillus</taxon>
    </lineage>
</organism>
<dbReference type="SUPFAM" id="SSF52218">
    <property type="entry name" value="Flavoproteins"/>
    <property type="match status" value="1"/>
</dbReference>
<keyword evidence="5" id="KW-0285">Flavoprotein</keyword>
<dbReference type="Pfam" id="PF00258">
    <property type="entry name" value="Flavodoxin_1"/>
    <property type="match status" value="1"/>
</dbReference>
<keyword evidence="7" id="KW-0249">Electron transport</keyword>
<evidence type="ECO:0000256" key="1">
    <source>
        <dbReference type="ARBA" id="ARBA00001917"/>
    </source>
</evidence>
<evidence type="ECO:0000256" key="2">
    <source>
        <dbReference type="ARBA" id="ARBA00003297"/>
    </source>
</evidence>
<name>A0A0R2DAA6_9LACO</name>
<dbReference type="PANTHER" id="PTHR42809">
    <property type="entry name" value="FLAVODOXIN 2"/>
    <property type="match status" value="1"/>
</dbReference>
<evidence type="ECO:0000313" key="10">
    <source>
        <dbReference type="Proteomes" id="UP000051638"/>
    </source>
</evidence>
<dbReference type="PATRIC" id="fig|1423796.3.peg.1429"/>
<dbReference type="EMBL" id="AYYI01000038">
    <property type="protein sequence ID" value="KRM97638.1"/>
    <property type="molecule type" value="Genomic_DNA"/>
</dbReference>
<dbReference type="Proteomes" id="UP000051638">
    <property type="component" value="Unassembled WGS sequence"/>
</dbReference>
<reference evidence="9 10" key="1">
    <citation type="journal article" date="2015" name="Genome Announc.">
        <title>Expanding the biotechnology potential of lactobacilli through comparative genomics of 213 strains and associated genera.</title>
        <authorList>
            <person name="Sun Z."/>
            <person name="Harris H.M."/>
            <person name="McCann A."/>
            <person name="Guo C."/>
            <person name="Argimon S."/>
            <person name="Zhang W."/>
            <person name="Yang X."/>
            <person name="Jeffery I.B."/>
            <person name="Cooney J.C."/>
            <person name="Kagawa T.F."/>
            <person name="Liu W."/>
            <person name="Song Y."/>
            <person name="Salvetti E."/>
            <person name="Wrobel A."/>
            <person name="Rasinkangas P."/>
            <person name="Parkhill J."/>
            <person name="Rea M.C."/>
            <person name="O'Sullivan O."/>
            <person name="Ritari J."/>
            <person name="Douillard F.P."/>
            <person name="Paul Ross R."/>
            <person name="Yang R."/>
            <person name="Briner A.E."/>
            <person name="Felis G.E."/>
            <person name="de Vos W.M."/>
            <person name="Barrangou R."/>
            <person name="Klaenhammer T.R."/>
            <person name="Caufield P.W."/>
            <person name="Cui Y."/>
            <person name="Zhang H."/>
            <person name="O'Toole P.W."/>
        </authorList>
    </citation>
    <scope>NUCLEOTIDE SEQUENCE [LARGE SCALE GENOMIC DNA]</scope>
    <source>
        <strain evidence="9 10">DSM 20253</strain>
    </source>
</reference>
<evidence type="ECO:0000256" key="5">
    <source>
        <dbReference type="ARBA" id="ARBA00022630"/>
    </source>
</evidence>
<keyword evidence="6" id="KW-0288">FMN</keyword>
<evidence type="ECO:0000259" key="8">
    <source>
        <dbReference type="PROSITE" id="PS50902"/>
    </source>
</evidence>
<dbReference type="Gene3D" id="3.40.50.360">
    <property type="match status" value="1"/>
</dbReference>
<accession>A0A0R2DAA6</accession>
<evidence type="ECO:0000256" key="3">
    <source>
        <dbReference type="ARBA" id="ARBA00005267"/>
    </source>
</evidence>
<comment type="caution">
    <text evidence="9">The sequence shown here is derived from an EMBL/GenBank/DDBJ whole genome shotgun (WGS) entry which is preliminary data.</text>
</comment>
<feature type="domain" description="Flavodoxin-like" evidence="8">
    <location>
        <begin position="4"/>
        <end position="145"/>
    </location>
</feature>
<dbReference type="RefSeq" id="WP_057873971.1">
    <property type="nucleotide sequence ID" value="NZ_AYYI01000038.1"/>
</dbReference>
<dbReference type="AlphaFoldDB" id="A0A0R2DAA6"/>
<dbReference type="GO" id="GO:0016651">
    <property type="term" value="F:oxidoreductase activity, acting on NAD(P)H"/>
    <property type="evidence" value="ECO:0007669"/>
    <property type="project" value="UniProtKB-ARBA"/>
</dbReference>
<gene>
    <name evidence="9" type="ORF">FC24_GL001402</name>
</gene>
<evidence type="ECO:0000256" key="4">
    <source>
        <dbReference type="ARBA" id="ARBA00022448"/>
    </source>
</evidence>
<evidence type="ECO:0000313" key="9">
    <source>
        <dbReference type="EMBL" id="KRM97638.1"/>
    </source>
</evidence>
<protein>
    <submittedName>
        <fullName evidence="9">Flavodoxin</fullName>
    </submittedName>
</protein>
<evidence type="ECO:0000256" key="7">
    <source>
        <dbReference type="ARBA" id="ARBA00022982"/>
    </source>
</evidence>
<dbReference type="NCBIfam" id="NF005587">
    <property type="entry name" value="PRK07308.1"/>
    <property type="match status" value="1"/>
</dbReference>
<proteinExistence type="inferred from homology"/>